<dbReference type="Proteomes" id="UP000002173">
    <property type="component" value="Unassembled WGS sequence"/>
</dbReference>
<reference evidence="3" key="3">
    <citation type="journal article" date="2021" name="Int. J. Parasitol.">
        <title>Comparative analysis of gene expression between Babesia bovis blood stages and kinetes allowed by improved genome annotation.</title>
        <authorList>
            <person name="Ueti M.W."/>
            <person name="Johnson W.C."/>
            <person name="Kappmeyer L.S."/>
            <person name="Herndon D.R."/>
            <person name="Mousel M.R."/>
            <person name="Reif K.E."/>
            <person name="Taus N.S."/>
            <person name="Ifeonu O.O."/>
            <person name="Silva J.C."/>
            <person name="Suarez C.E."/>
            <person name="Brayton K.A."/>
        </authorList>
    </citation>
    <scope>NUCLEOTIDE SEQUENCE [LARGE SCALE GENOMIC DNA]</scope>
</reference>
<dbReference type="OMA" id="DADMFAY"/>
<keyword evidence="3" id="KW-1185">Reference proteome</keyword>
<protein>
    <submittedName>
        <fullName evidence="2">Uncharacterized protein</fullName>
    </submittedName>
</protein>
<gene>
    <name evidence="2" type="ORF">BBOV_III009830</name>
</gene>
<dbReference type="KEGG" id="bbo:BBOV_III009830"/>
<accession>A7APQ5</accession>
<dbReference type="RefSeq" id="XP_001612107.1">
    <property type="nucleotide sequence ID" value="XM_001612057.1"/>
</dbReference>
<dbReference type="VEuPathDB" id="PiroplasmaDB:BBOV_III009830"/>
<evidence type="ECO:0000256" key="1">
    <source>
        <dbReference type="SAM" id="Coils"/>
    </source>
</evidence>
<dbReference type="EMBL" id="AAXT01000001">
    <property type="protein sequence ID" value="EDO08539.1"/>
    <property type="molecule type" value="Genomic_DNA"/>
</dbReference>
<sequence>MTQEQPAKRHCTASVRKRLLQATKELCAKKLSELTDDEILSFMKAIGWPKNISSALESFATEGNLLMSILNRMLVQMKRWMTVRPVESSDNADAITLPRATVFRTVEIKFIAYMVAHISDINALHPHSHLLMKMSMFDSNEKKQTTSQQVTDKICIESLQIPSAENVLGTYRESIEAVTYLLSVIHYGNKHDGTVRTSNRLYVTLSINEVAQRLIEDINVYIKWNEVFQALRITQINKPVIIQVIHITISLLEHMTIIAEILKSQLEDATNAKHAYNCAAQMLFTHLMTMQSELEDYRTHSTLVFKRYRLSNKECSLEKVEQRINNAVITLRTLVTFPLTKKYIPGLKQMLESNEYEDLMDMDQLGNMDLDDSSVTYNRRFILNIVQTMHRAESDADMTQCLRGLATEIPDILETIMDALKTNERLESDISHYGALLYGLLAPLIMRMARRLLSTDFTDYQIFHQWAIVAESVDTFCKLLNVTNKRHVLIHSGEKAAMVSNINNQAFAFVIDMLTLCYNKMSKIKRRRVIMEDYENDTSAMRLAIKRAIQENKCLETVTIVHVVPRLWDSMMLLVALSLENADKNIQQILTLLYQDSMLHEPEYHEAIFNMLIKPQVKYPHKASSNAQVFTANLVSMYSGANDINALIDHIGEFVEARGNELKHFAFISHPPAILAFYASSQESTASQIPMVIDRFTEWLKKKNALKYMEYPLMAYLRGIELSATLVNKVDHALVQIMDLVKMETTPQGVLMAIQLLITIRKIFAWSNDDNIHTRWKVHVETIVNCAKRLCDTVENDCSTAIWTALFWFAYHFKLISRDNPNDYAQMEPVIESILAKLNAVANANLADNEFIDTVCALAISNAHVFEDSTAYVAIIKSIYPSLITEDISATLLNRLVGTIDILAKDRNLFEQVLSPELLNKLLMNCINMDMKSQLNAISIVKLALEYVTALFSHQDMQHIMQSIVNLAEMNATQDGIKENTNLSIAILQLMNFILRREDQLGVTHCINTIITDCQNVFKESEYSSKFIAMLSAVLLSVDVSESCDLPLTLEVIKEMAKICDFILTKLLSAQECTTEANKQNIAKFIKTIGSSGDLEIQLAILLAEIIKNMREEKQELKEQILDAVKLKGHVTEAISEMVDTISETKTPDNANVIYITSVIYCAATRVNKESEPLKDVAKVNEYLPCTMELPSEILSRVYEALLEVVYQFVLHANEDDILKNTIDALFVLIELQQCLCVKRQGLQGFPGEHLETFKSLCGCDIGKMSQIVEIILDIAEPMELWENIVKRLEYLYDSAEKQPETYKWMSRAAVLEVVMLFVDRNNLKTIYGLKKKERKNVLNELNMFIVMHLQHMEVLANDHKKCENAEVAYWLVINLLTNIAVSIKIVSFTRFQVNKTMHNMYCKMVEHLINLGNLGIRIMAYFKRESFNQPAFKQVASCVYISVYSCIRIGEGMGDAQIAKLVRPWMKRIHMITHTINQFVALLHNHDADMFAYVARWMDVMAHTQLVDATQWYIPHILCLITQTWYKVNKAMANEQEHQLDVIRSNKLLKSCVTESIGACEHHAAKTLFLILPPDIRAFIKENSRIFNRTES</sequence>
<evidence type="ECO:0000313" key="3">
    <source>
        <dbReference type="Proteomes" id="UP000002173"/>
    </source>
</evidence>
<organism evidence="2 3">
    <name type="scientific">Babesia bovis</name>
    <dbReference type="NCBI Taxonomy" id="5865"/>
    <lineage>
        <taxon>Eukaryota</taxon>
        <taxon>Sar</taxon>
        <taxon>Alveolata</taxon>
        <taxon>Apicomplexa</taxon>
        <taxon>Aconoidasida</taxon>
        <taxon>Piroplasmida</taxon>
        <taxon>Babesiidae</taxon>
        <taxon>Babesia</taxon>
    </lineage>
</organism>
<reference evidence="3" key="2">
    <citation type="journal article" date="2020" name="Data Brief">
        <title>Transcriptome dataset of Babesia bovis life stages within vertebrate and invertebrate hosts.</title>
        <authorList>
            <person name="Ueti M.W."/>
            <person name="Johnson W.C."/>
            <person name="Kappmeyer L.S."/>
            <person name="Herndon D.R."/>
            <person name="Mousel M.R."/>
            <person name="Reif K.E."/>
            <person name="Taus N.S."/>
            <person name="Ifeonu O.O."/>
            <person name="Silva J.C."/>
            <person name="Suarez C.E."/>
            <person name="Brayton K.A."/>
        </authorList>
    </citation>
    <scope>NUCLEOTIDE SEQUENCE [LARGE SCALE GENOMIC DNA]</scope>
</reference>
<comment type="caution">
    <text evidence="2">The sequence shown here is derived from an EMBL/GenBank/DDBJ whole genome shotgun (WGS) entry which is preliminary data.</text>
</comment>
<dbReference type="InParanoid" id="A7APQ5"/>
<feature type="coiled-coil region" evidence="1">
    <location>
        <begin position="1100"/>
        <end position="1127"/>
    </location>
</feature>
<reference evidence="2 3" key="1">
    <citation type="journal article" date="2007" name="PLoS Pathog.">
        <title>Genome sequence of Babesia bovis and comparative analysis of apicomplexan hemoprotozoa.</title>
        <authorList>
            <person name="Brayton K.A."/>
            <person name="Lau A.O.T."/>
            <person name="Herndon D.R."/>
            <person name="Hannick L."/>
            <person name="Kappmeyer L.S."/>
            <person name="Berens S.J."/>
            <person name="Bidwell S.L."/>
            <person name="Brown W.C."/>
            <person name="Crabtree J."/>
            <person name="Fadrosh D."/>
            <person name="Feldblum T."/>
            <person name="Forberger H.A."/>
            <person name="Haas B.J."/>
            <person name="Howell J.M."/>
            <person name="Khouri H."/>
            <person name="Koo H."/>
            <person name="Mann D.J."/>
            <person name="Norimine J."/>
            <person name="Paulsen I.T."/>
            <person name="Radune D."/>
            <person name="Ren Q."/>
            <person name="Smith R.K. Jr."/>
            <person name="Suarez C.E."/>
            <person name="White O."/>
            <person name="Wortman J.R."/>
            <person name="Knowles D.P. Jr."/>
            <person name="McElwain T.F."/>
            <person name="Nene V.M."/>
        </authorList>
    </citation>
    <scope>NUCLEOTIDE SEQUENCE [LARGE SCALE GENOMIC DNA]</scope>
    <source>
        <strain evidence="2">T2Bo</strain>
    </source>
</reference>
<keyword evidence="1" id="KW-0175">Coiled coil</keyword>
<proteinExistence type="predicted"/>
<name>A7APQ5_BABBO</name>
<dbReference type="GeneID" id="5480363"/>
<evidence type="ECO:0000313" key="2">
    <source>
        <dbReference type="EMBL" id="EDO08539.1"/>
    </source>
</evidence>